<evidence type="ECO:0000313" key="2">
    <source>
        <dbReference type="Proteomes" id="UP001054837"/>
    </source>
</evidence>
<accession>A0AAV4V701</accession>
<reference evidence="1 2" key="1">
    <citation type="submission" date="2021-06" db="EMBL/GenBank/DDBJ databases">
        <title>Caerostris darwini draft genome.</title>
        <authorList>
            <person name="Kono N."/>
            <person name="Arakawa K."/>
        </authorList>
    </citation>
    <scope>NUCLEOTIDE SEQUENCE [LARGE SCALE GENOMIC DNA]</scope>
</reference>
<dbReference type="AlphaFoldDB" id="A0AAV4V701"/>
<name>A0AAV4V701_9ARAC</name>
<proteinExistence type="predicted"/>
<gene>
    <name evidence="1" type="ORF">CDAR_454201</name>
</gene>
<keyword evidence="2" id="KW-1185">Reference proteome</keyword>
<dbReference type="Proteomes" id="UP001054837">
    <property type="component" value="Unassembled WGS sequence"/>
</dbReference>
<protein>
    <submittedName>
        <fullName evidence="1">Uncharacterized protein</fullName>
    </submittedName>
</protein>
<evidence type="ECO:0000313" key="1">
    <source>
        <dbReference type="EMBL" id="GIY66007.1"/>
    </source>
</evidence>
<organism evidence="1 2">
    <name type="scientific">Caerostris darwini</name>
    <dbReference type="NCBI Taxonomy" id="1538125"/>
    <lineage>
        <taxon>Eukaryota</taxon>
        <taxon>Metazoa</taxon>
        <taxon>Ecdysozoa</taxon>
        <taxon>Arthropoda</taxon>
        <taxon>Chelicerata</taxon>
        <taxon>Arachnida</taxon>
        <taxon>Araneae</taxon>
        <taxon>Araneomorphae</taxon>
        <taxon>Entelegynae</taxon>
        <taxon>Araneoidea</taxon>
        <taxon>Araneidae</taxon>
        <taxon>Caerostris</taxon>
    </lineage>
</organism>
<dbReference type="EMBL" id="BPLQ01012517">
    <property type="protein sequence ID" value="GIY66007.1"/>
    <property type="molecule type" value="Genomic_DNA"/>
</dbReference>
<comment type="caution">
    <text evidence="1">The sequence shown here is derived from an EMBL/GenBank/DDBJ whole genome shotgun (WGS) entry which is preliminary data.</text>
</comment>
<sequence>MRYSHRVEQVHKPRNQNKMRNNVHVVPVKSRTFQQVFGRGLLCVTVGTRRKIFLPFIEREALDVSPCKPTIGDLDDSINLDWKGTTWSLPIITGVSRRNYP</sequence>